<sequence>MEDHSASVQTNCYQAVPVPSKEMSGELPEAATVVGLPQPTPPVAVRTPVETASVSSGAPEKEKEKERLPKRGGGIVERTPDDRVRSKKRERAGPPLNTRLTPATNGGHAFLKKKTGVAAYAANSGGGGGSTSTSASASASAPSVKEQKESHSQPRRGNPDDRRQKERERSREKPNPSSHTTTTVACARTPLPKQTHQQHQTLLSQQQQQQPPPQPPAVPSNTHNAAACPRPCASTASSRGRGGGIPSPRKWGKAPRVPLREV</sequence>
<protein>
    <submittedName>
        <fullName evidence="2">Uncharacterized protein</fullName>
    </submittedName>
</protein>
<accession>A0A0G4HWP8</accession>
<feature type="compositionally biased region" description="Polar residues" evidence="1">
    <location>
        <begin position="175"/>
        <end position="184"/>
    </location>
</feature>
<organism evidence="2">
    <name type="scientific">Chromera velia CCMP2878</name>
    <dbReference type="NCBI Taxonomy" id="1169474"/>
    <lineage>
        <taxon>Eukaryota</taxon>
        <taxon>Sar</taxon>
        <taxon>Alveolata</taxon>
        <taxon>Colpodellida</taxon>
        <taxon>Chromeraceae</taxon>
        <taxon>Chromera</taxon>
    </lineage>
</organism>
<feature type="compositionally biased region" description="Low complexity" evidence="1">
    <location>
        <begin position="189"/>
        <end position="209"/>
    </location>
</feature>
<feature type="compositionally biased region" description="Low complexity" evidence="1">
    <location>
        <begin position="131"/>
        <end position="143"/>
    </location>
</feature>
<evidence type="ECO:0000256" key="1">
    <source>
        <dbReference type="SAM" id="MobiDB-lite"/>
    </source>
</evidence>
<feature type="compositionally biased region" description="Basic and acidic residues" evidence="1">
    <location>
        <begin position="59"/>
        <end position="69"/>
    </location>
</feature>
<name>A0A0G4HWP8_9ALVE</name>
<feature type="non-terminal residue" evidence="2">
    <location>
        <position position="262"/>
    </location>
</feature>
<feature type="compositionally biased region" description="Basic and acidic residues" evidence="1">
    <location>
        <begin position="145"/>
        <end position="174"/>
    </location>
</feature>
<evidence type="ECO:0000313" key="2">
    <source>
        <dbReference type="EMBL" id="CEM48921.1"/>
    </source>
</evidence>
<gene>
    <name evidence="2" type="ORF">Cvel_32768</name>
</gene>
<reference evidence="2" key="1">
    <citation type="submission" date="2014-11" db="EMBL/GenBank/DDBJ databases">
        <authorList>
            <person name="Otto D Thomas"/>
            <person name="Naeem Raeece"/>
        </authorList>
    </citation>
    <scope>NUCLEOTIDE SEQUENCE</scope>
</reference>
<feature type="region of interest" description="Disordered" evidence="1">
    <location>
        <begin position="1"/>
        <end position="262"/>
    </location>
</feature>
<dbReference type="EMBL" id="CDMZ01004190">
    <property type="protein sequence ID" value="CEM48921.1"/>
    <property type="molecule type" value="Genomic_DNA"/>
</dbReference>
<proteinExistence type="predicted"/>
<dbReference type="AlphaFoldDB" id="A0A0G4HWP8"/>
<feature type="compositionally biased region" description="Polar residues" evidence="1">
    <location>
        <begin position="1"/>
        <end position="13"/>
    </location>
</feature>